<dbReference type="Proteomes" id="UP001374584">
    <property type="component" value="Unassembled WGS sequence"/>
</dbReference>
<dbReference type="AlphaFoldDB" id="A0AAN9MM26"/>
<protein>
    <submittedName>
        <fullName evidence="1">Uncharacterized protein</fullName>
    </submittedName>
</protein>
<evidence type="ECO:0000313" key="2">
    <source>
        <dbReference type="Proteomes" id="UP001374584"/>
    </source>
</evidence>
<reference evidence="1 2" key="1">
    <citation type="submission" date="2024-01" db="EMBL/GenBank/DDBJ databases">
        <title>The genomes of 5 underutilized Papilionoideae crops provide insights into root nodulation and disease resistanc.</title>
        <authorList>
            <person name="Jiang F."/>
        </authorList>
    </citation>
    <scope>NUCLEOTIDE SEQUENCE [LARGE SCALE GENOMIC DNA]</scope>
    <source>
        <strain evidence="1">JINMINGXINNONG_FW02</strain>
        <tissue evidence="1">Leaves</tissue>
    </source>
</reference>
<sequence length="89" mass="10497">MSLYQNKSHKDPVKPFIVPPYGNNKHLDHHPCILSCVHIHQYHTKPLSSISFRMQLNANLSNFQYFHYSEHLFISKMPFCILIPTNTFI</sequence>
<name>A0AAN9MM26_PHACN</name>
<dbReference type="EMBL" id="JAYMYR010000007">
    <property type="protein sequence ID" value="KAK7353903.1"/>
    <property type="molecule type" value="Genomic_DNA"/>
</dbReference>
<organism evidence="1 2">
    <name type="scientific">Phaseolus coccineus</name>
    <name type="common">Scarlet runner bean</name>
    <name type="synonym">Phaseolus multiflorus</name>
    <dbReference type="NCBI Taxonomy" id="3886"/>
    <lineage>
        <taxon>Eukaryota</taxon>
        <taxon>Viridiplantae</taxon>
        <taxon>Streptophyta</taxon>
        <taxon>Embryophyta</taxon>
        <taxon>Tracheophyta</taxon>
        <taxon>Spermatophyta</taxon>
        <taxon>Magnoliopsida</taxon>
        <taxon>eudicotyledons</taxon>
        <taxon>Gunneridae</taxon>
        <taxon>Pentapetalae</taxon>
        <taxon>rosids</taxon>
        <taxon>fabids</taxon>
        <taxon>Fabales</taxon>
        <taxon>Fabaceae</taxon>
        <taxon>Papilionoideae</taxon>
        <taxon>50 kb inversion clade</taxon>
        <taxon>NPAAA clade</taxon>
        <taxon>indigoferoid/millettioid clade</taxon>
        <taxon>Phaseoleae</taxon>
        <taxon>Phaseolus</taxon>
    </lineage>
</organism>
<keyword evidence="2" id="KW-1185">Reference proteome</keyword>
<accession>A0AAN9MM26</accession>
<evidence type="ECO:0000313" key="1">
    <source>
        <dbReference type="EMBL" id="KAK7353903.1"/>
    </source>
</evidence>
<comment type="caution">
    <text evidence="1">The sequence shown here is derived from an EMBL/GenBank/DDBJ whole genome shotgun (WGS) entry which is preliminary data.</text>
</comment>
<gene>
    <name evidence="1" type="ORF">VNO80_19357</name>
</gene>
<proteinExistence type="predicted"/>